<feature type="chain" id="PRO_5040999419" evidence="3">
    <location>
        <begin position="28"/>
        <end position="287"/>
    </location>
</feature>
<dbReference type="InterPro" id="IPR050248">
    <property type="entry name" value="Polysacc_deacetylase_ArnD"/>
</dbReference>
<feature type="domain" description="NodB homology" evidence="4">
    <location>
        <begin position="87"/>
        <end position="263"/>
    </location>
</feature>
<dbReference type="Proteomes" id="UP001146468">
    <property type="component" value="Unassembled WGS sequence"/>
</dbReference>
<dbReference type="InterPro" id="IPR011330">
    <property type="entry name" value="Glyco_hydro/deAcase_b/a-brl"/>
</dbReference>
<dbReference type="Pfam" id="PF01522">
    <property type="entry name" value="Polysacc_deac_1"/>
    <property type="match status" value="1"/>
</dbReference>
<dbReference type="Gene3D" id="3.20.20.370">
    <property type="entry name" value="Glycoside hydrolase/deacetylase"/>
    <property type="match status" value="1"/>
</dbReference>
<accession>A0A9X3RJF5</accession>
<keyword evidence="6" id="KW-1185">Reference proteome</keyword>
<proteinExistence type="predicted"/>
<dbReference type="PROSITE" id="PS51677">
    <property type="entry name" value="NODB"/>
    <property type="match status" value="1"/>
</dbReference>
<keyword evidence="3" id="KW-0732">Signal</keyword>
<evidence type="ECO:0000313" key="5">
    <source>
        <dbReference type="EMBL" id="MCZ9293091.1"/>
    </source>
</evidence>
<feature type="signal peptide" evidence="3">
    <location>
        <begin position="1"/>
        <end position="27"/>
    </location>
</feature>
<dbReference type="SUPFAM" id="SSF88713">
    <property type="entry name" value="Glycoside hydrolase/deacetylase"/>
    <property type="match status" value="1"/>
</dbReference>
<comment type="caution">
    <text evidence="5">The sequence shown here is derived from an EMBL/GenBank/DDBJ whole genome shotgun (WGS) entry which is preliminary data.</text>
</comment>
<keyword evidence="2" id="KW-0378">Hydrolase</keyword>
<dbReference type="PANTHER" id="PTHR10587:SF133">
    <property type="entry name" value="CHITIN DEACETYLASE 1-RELATED"/>
    <property type="match status" value="1"/>
</dbReference>
<dbReference type="InterPro" id="IPR002509">
    <property type="entry name" value="NODB_dom"/>
</dbReference>
<dbReference type="EMBL" id="JAKMUS010000001">
    <property type="protein sequence ID" value="MCZ9293091.1"/>
    <property type="molecule type" value="Genomic_DNA"/>
</dbReference>
<reference evidence="5" key="1">
    <citation type="submission" date="2022-02" db="EMBL/GenBank/DDBJ databases">
        <title>Corynebacterium sp. from urogenital microbiome.</title>
        <authorList>
            <person name="Cappelli E.A."/>
            <person name="Ribeiro T.G."/>
            <person name="Peixe L."/>
        </authorList>
    </citation>
    <scope>NUCLEOTIDE SEQUENCE</scope>
    <source>
        <strain evidence="5">C8Ua_172</strain>
    </source>
</reference>
<sequence>MKRLLTSGAVAVLTALSMLAGTATSHAEPKAMLVGTGSGVSHPLDQDPAPSFRIGRSPLPLKLKPIAPLVPPAPGEINEFEQVWCENCVAITYDDGPVPNTNVLLDVLKKKRVHASFFLIGGNAQAYPEIVKRLHNEGHDIGNHTLSHPQLTALSNARVAYEIDSTNTAIKEAGGRYPKWMRPPYGATNNRVASVIGSRDQAVALWDVDTVDWRHRSTAKTCSIAVANAQAGSIILMHDIHPSTVNAAECIIDGLRAKGLHPVSLAELFEAPKAGVTYNSANDGSHH</sequence>
<gene>
    <name evidence="5" type="ORF">L8U60_01140</name>
</gene>
<evidence type="ECO:0000256" key="2">
    <source>
        <dbReference type="ARBA" id="ARBA00022801"/>
    </source>
</evidence>
<dbReference type="GO" id="GO:0016810">
    <property type="term" value="F:hydrolase activity, acting on carbon-nitrogen (but not peptide) bonds"/>
    <property type="evidence" value="ECO:0007669"/>
    <property type="project" value="InterPro"/>
</dbReference>
<dbReference type="RefSeq" id="WP_269964544.1">
    <property type="nucleotide sequence ID" value="NZ_JAKMUS010000001.1"/>
</dbReference>
<evidence type="ECO:0000256" key="3">
    <source>
        <dbReference type="SAM" id="SignalP"/>
    </source>
</evidence>
<organism evidence="5 6">
    <name type="scientific">Corynebacterium meitnerae</name>
    <dbReference type="NCBI Taxonomy" id="2913498"/>
    <lineage>
        <taxon>Bacteria</taxon>
        <taxon>Bacillati</taxon>
        <taxon>Actinomycetota</taxon>
        <taxon>Actinomycetes</taxon>
        <taxon>Mycobacteriales</taxon>
        <taxon>Corynebacteriaceae</taxon>
        <taxon>Corynebacterium</taxon>
    </lineage>
</organism>
<dbReference type="AlphaFoldDB" id="A0A9X3RJF5"/>
<evidence type="ECO:0000256" key="1">
    <source>
        <dbReference type="ARBA" id="ARBA00022723"/>
    </source>
</evidence>
<dbReference type="GO" id="GO:0046872">
    <property type="term" value="F:metal ion binding"/>
    <property type="evidence" value="ECO:0007669"/>
    <property type="project" value="UniProtKB-KW"/>
</dbReference>
<evidence type="ECO:0000259" key="4">
    <source>
        <dbReference type="PROSITE" id="PS51677"/>
    </source>
</evidence>
<protein>
    <submittedName>
        <fullName evidence="5">Polysaccharide deacetylase family protein</fullName>
    </submittedName>
</protein>
<keyword evidence="1" id="KW-0479">Metal-binding</keyword>
<dbReference type="PANTHER" id="PTHR10587">
    <property type="entry name" value="GLYCOSYL TRANSFERASE-RELATED"/>
    <property type="match status" value="1"/>
</dbReference>
<evidence type="ECO:0000313" key="6">
    <source>
        <dbReference type="Proteomes" id="UP001146468"/>
    </source>
</evidence>
<dbReference type="GO" id="GO:0005975">
    <property type="term" value="P:carbohydrate metabolic process"/>
    <property type="evidence" value="ECO:0007669"/>
    <property type="project" value="InterPro"/>
</dbReference>
<name>A0A9X3RJF5_9CORY</name>
<dbReference type="GO" id="GO:0016020">
    <property type="term" value="C:membrane"/>
    <property type="evidence" value="ECO:0007669"/>
    <property type="project" value="TreeGrafter"/>
</dbReference>